<name>A0A8K0GCV2_IGNLU</name>
<organism evidence="1 2">
    <name type="scientific">Ignelater luminosus</name>
    <name type="common">Cucubano</name>
    <name type="synonym">Pyrophorus luminosus</name>
    <dbReference type="NCBI Taxonomy" id="2038154"/>
    <lineage>
        <taxon>Eukaryota</taxon>
        <taxon>Metazoa</taxon>
        <taxon>Ecdysozoa</taxon>
        <taxon>Arthropoda</taxon>
        <taxon>Hexapoda</taxon>
        <taxon>Insecta</taxon>
        <taxon>Pterygota</taxon>
        <taxon>Neoptera</taxon>
        <taxon>Endopterygota</taxon>
        <taxon>Coleoptera</taxon>
        <taxon>Polyphaga</taxon>
        <taxon>Elateriformia</taxon>
        <taxon>Elateroidea</taxon>
        <taxon>Elateridae</taxon>
        <taxon>Agrypninae</taxon>
        <taxon>Pyrophorini</taxon>
        <taxon>Ignelater</taxon>
    </lineage>
</organism>
<dbReference type="OrthoDB" id="6819241at2759"/>
<evidence type="ECO:0000313" key="1">
    <source>
        <dbReference type="EMBL" id="KAF2894899.1"/>
    </source>
</evidence>
<evidence type="ECO:0008006" key="3">
    <source>
        <dbReference type="Google" id="ProtNLM"/>
    </source>
</evidence>
<sequence>MAECKIRKVQTEKKIPAKITLEALQDGKTATVYKNEIACRLKHEEIKNIEETWKIIKQVRPEADDEQSEETTELEKVPEYEEVVGCMRKLKNGKQMTRKITEWEPDVRRPKGRPKTRWREQVEQDLRIMEVKNWNKPCRDRKAWRQVVSNTKTHPSL</sequence>
<comment type="caution">
    <text evidence="1">The sequence shown here is derived from an EMBL/GenBank/DDBJ whole genome shotgun (WGS) entry which is preliminary data.</text>
</comment>
<dbReference type="Proteomes" id="UP000801492">
    <property type="component" value="Unassembled WGS sequence"/>
</dbReference>
<evidence type="ECO:0000313" key="2">
    <source>
        <dbReference type="Proteomes" id="UP000801492"/>
    </source>
</evidence>
<proteinExistence type="predicted"/>
<accession>A0A8K0GCV2</accession>
<gene>
    <name evidence="1" type="ORF">ILUMI_11277</name>
</gene>
<reference evidence="1" key="1">
    <citation type="submission" date="2019-08" db="EMBL/GenBank/DDBJ databases">
        <title>The genome of the North American firefly Photinus pyralis.</title>
        <authorList>
            <consortium name="Photinus pyralis genome working group"/>
            <person name="Fallon T.R."/>
            <person name="Sander Lower S.E."/>
            <person name="Weng J.-K."/>
        </authorList>
    </citation>
    <scope>NUCLEOTIDE SEQUENCE</scope>
    <source>
        <strain evidence="1">TRF0915ILg1</strain>
        <tissue evidence="1">Whole body</tissue>
    </source>
</reference>
<dbReference type="EMBL" id="VTPC01006458">
    <property type="protein sequence ID" value="KAF2894899.1"/>
    <property type="molecule type" value="Genomic_DNA"/>
</dbReference>
<keyword evidence="2" id="KW-1185">Reference proteome</keyword>
<dbReference type="AlphaFoldDB" id="A0A8K0GCV2"/>
<protein>
    <recommendedName>
        <fullName evidence="3">Endonuclease-reverse transcriptase</fullName>
    </recommendedName>
</protein>